<keyword evidence="4" id="KW-0597">Phosphoprotein</keyword>
<dbReference type="PROSITE" id="PS00108">
    <property type="entry name" value="PROTEIN_KINASE_ST"/>
    <property type="match status" value="1"/>
</dbReference>
<keyword evidence="5" id="KW-0433">Leucine-rich repeat</keyword>
<gene>
    <name evidence="17" type="ORF">MUK42_13129</name>
</gene>
<evidence type="ECO:0000256" key="9">
    <source>
        <dbReference type="ARBA" id="ARBA00022777"/>
    </source>
</evidence>
<feature type="transmembrane region" description="Helical" evidence="15">
    <location>
        <begin position="401"/>
        <end position="425"/>
    </location>
</feature>
<evidence type="ECO:0000256" key="3">
    <source>
        <dbReference type="ARBA" id="ARBA00022527"/>
    </source>
</evidence>
<dbReference type="GO" id="GO:0004674">
    <property type="term" value="F:protein serine/threonine kinase activity"/>
    <property type="evidence" value="ECO:0007669"/>
    <property type="project" value="UniProtKB-KW"/>
</dbReference>
<dbReference type="Pfam" id="PF12819">
    <property type="entry name" value="Malectin_like"/>
    <property type="match status" value="1"/>
</dbReference>
<evidence type="ECO:0000256" key="7">
    <source>
        <dbReference type="ARBA" id="ARBA00022729"/>
    </source>
</evidence>
<dbReference type="InterPro" id="IPR001611">
    <property type="entry name" value="Leu-rich_rpt"/>
</dbReference>
<dbReference type="GO" id="GO:0016020">
    <property type="term" value="C:membrane"/>
    <property type="evidence" value="ECO:0007669"/>
    <property type="project" value="UniProtKB-SubCell"/>
</dbReference>
<evidence type="ECO:0000259" key="16">
    <source>
        <dbReference type="PROSITE" id="PS50011"/>
    </source>
</evidence>
<dbReference type="InterPro" id="IPR032675">
    <property type="entry name" value="LRR_dom_sf"/>
</dbReference>
<dbReference type="PANTHER" id="PTHR45631">
    <property type="entry name" value="OS07G0107800 PROTEIN-RELATED"/>
    <property type="match status" value="1"/>
</dbReference>
<evidence type="ECO:0000256" key="12">
    <source>
        <dbReference type="ARBA" id="ARBA00023170"/>
    </source>
</evidence>
<keyword evidence="12 17" id="KW-0675">Receptor</keyword>
<keyword evidence="11 15" id="KW-0472">Membrane</keyword>
<keyword evidence="3" id="KW-0723">Serine/threonine-protein kinase</keyword>
<evidence type="ECO:0000256" key="1">
    <source>
        <dbReference type="ARBA" id="ARBA00004167"/>
    </source>
</evidence>
<evidence type="ECO:0000256" key="15">
    <source>
        <dbReference type="SAM" id="Phobius"/>
    </source>
</evidence>
<dbReference type="InterPro" id="IPR000719">
    <property type="entry name" value="Prot_kinase_dom"/>
</dbReference>
<keyword evidence="10 15" id="KW-1133">Transmembrane helix</keyword>
<evidence type="ECO:0000256" key="8">
    <source>
        <dbReference type="ARBA" id="ARBA00022737"/>
    </source>
</evidence>
<dbReference type="GO" id="GO:0005524">
    <property type="term" value="F:ATP binding"/>
    <property type="evidence" value="ECO:0007669"/>
    <property type="project" value="InterPro"/>
</dbReference>
<sequence length="727" mass="80525">MYGSYDGLNRASPSNPLLFDLHLGVNFWATVNITKASDVHRAEAIFVAAADSASVCLVKTGSATPFISALELRPLKNTIYSYANATQILVLFSRINLAPTTNNLLRYPLDRYDRIWLPFVDPVGWTSLSTDLTVSNFAGDEFEAPSAVMQTAAVPVNSSTLQFYWDFVGSGFPDNEFYANLHFSELLPNTSRAFDVYLNGETWYANFTPPYLMSGAIYSTAPLTPSLRYSWALNSSGLSTLPPILNALKSTRRFDAIINVRVQYQVKRNWMGDPCSPKEYAWDGLKCSYDLNSPRITDVNLSASALTGLISSSFAKLTAIKYLDLSYNNLTGSVPDVLGNLLSLQVLNLAGNNLSGPIPASLRKRSQQGLLILRTEGIQNLCDSGNSCEIKTDTESKKKKIATPIIVIICLVPVVLFLVAIFIFCRMRKSNGSETWCFLDNLFVMLCDFLEPINARQVHHLIRIHHKNLVSMVGYCMDGDHLALVYEYMSQGTLLDYIRGKTRNVSVFSWGKRLQIAIEAAQGLEYLHKGCKPPLIHRDVKTANILLGEQLEAKIADFGLSKAIQNDVTNVPTAVVGTPGYLDPEYYISSQLSEKSDVYSFGVILLELITAEPPILIGGQNAHIVQRVHDMLANGNIEDVVDSKLQGEYDVNSVWKVADIAFRCTSQASRQRPSMTNVVAELKESLALECPRDTTSNSNFYAETNEASQNTAAMEIERFVEFSLSAR</sequence>
<name>A0A9E7KG42_9LILI</name>
<dbReference type="EMBL" id="CP097509">
    <property type="protein sequence ID" value="URE19223.1"/>
    <property type="molecule type" value="Genomic_DNA"/>
</dbReference>
<keyword evidence="6 15" id="KW-0812">Transmembrane</keyword>
<dbReference type="InterPro" id="IPR001245">
    <property type="entry name" value="Ser-Thr/Tyr_kinase_cat_dom"/>
</dbReference>
<evidence type="ECO:0000256" key="2">
    <source>
        <dbReference type="ARBA" id="ARBA00012513"/>
    </source>
</evidence>
<dbReference type="InterPro" id="IPR008271">
    <property type="entry name" value="Ser/Thr_kinase_AS"/>
</dbReference>
<proteinExistence type="predicted"/>
<dbReference type="Pfam" id="PF07714">
    <property type="entry name" value="PK_Tyr_Ser-Thr"/>
    <property type="match status" value="1"/>
</dbReference>
<dbReference type="AlphaFoldDB" id="A0A9E7KG42"/>
<dbReference type="SUPFAM" id="SSF56112">
    <property type="entry name" value="Protein kinase-like (PK-like)"/>
    <property type="match status" value="1"/>
</dbReference>
<evidence type="ECO:0000256" key="14">
    <source>
        <dbReference type="ARBA" id="ARBA00048679"/>
    </source>
</evidence>
<evidence type="ECO:0000256" key="6">
    <source>
        <dbReference type="ARBA" id="ARBA00022692"/>
    </source>
</evidence>
<evidence type="ECO:0000256" key="11">
    <source>
        <dbReference type="ARBA" id="ARBA00023136"/>
    </source>
</evidence>
<keyword evidence="8" id="KW-0677">Repeat</keyword>
<dbReference type="Pfam" id="PF13855">
    <property type="entry name" value="LRR_8"/>
    <property type="match status" value="1"/>
</dbReference>
<protein>
    <recommendedName>
        <fullName evidence="2">non-specific serine/threonine protein kinase</fullName>
        <ecNumber evidence="2">2.7.11.1</ecNumber>
    </recommendedName>
</protein>
<comment type="catalytic activity">
    <reaction evidence="13">
        <text>L-threonyl-[protein] + ATP = O-phospho-L-threonyl-[protein] + ADP + H(+)</text>
        <dbReference type="Rhea" id="RHEA:46608"/>
        <dbReference type="Rhea" id="RHEA-COMP:11060"/>
        <dbReference type="Rhea" id="RHEA-COMP:11605"/>
        <dbReference type="ChEBI" id="CHEBI:15378"/>
        <dbReference type="ChEBI" id="CHEBI:30013"/>
        <dbReference type="ChEBI" id="CHEBI:30616"/>
        <dbReference type="ChEBI" id="CHEBI:61977"/>
        <dbReference type="ChEBI" id="CHEBI:456216"/>
        <dbReference type="EC" id="2.7.11.1"/>
    </reaction>
</comment>
<dbReference type="OrthoDB" id="683166at2759"/>
<dbReference type="PANTHER" id="PTHR45631:SF202">
    <property type="entry name" value="SENESCENCE-INDUCED RECEPTOR-LIKE SERINE_THREONINE-PROTEIN KINASE"/>
    <property type="match status" value="1"/>
</dbReference>
<dbReference type="FunFam" id="3.80.10.10:FF:000129">
    <property type="entry name" value="Leucine-rich repeat receptor-like kinase"/>
    <property type="match status" value="1"/>
</dbReference>
<reference evidence="17" key="1">
    <citation type="submission" date="2022-05" db="EMBL/GenBank/DDBJ databases">
        <title>The Musa troglodytarum L. genome provides insights into the mechanism of non-climacteric behaviour and enrichment of carotenoids.</title>
        <authorList>
            <person name="Wang J."/>
        </authorList>
    </citation>
    <scope>NUCLEOTIDE SEQUENCE</scope>
    <source>
        <tissue evidence="17">Leaf</tissue>
    </source>
</reference>
<dbReference type="InterPro" id="IPR024788">
    <property type="entry name" value="Malectin-like_Carb-bd_dom"/>
</dbReference>
<dbReference type="FunFam" id="1.10.510.10:FF:000146">
    <property type="entry name" value="LRR receptor-like serine/threonine-protein kinase IOS1"/>
    <property type="match status" value="1"/>
</dbReference>
<accession>A0A9E7KG42</accession>
<keyword evidence="18" id="KW-1185">Reference proteome</keyword>
<dbReference type="SUPFAM" id="SSF52058">
    <property type="entry name" value="L domain-like"/>
    <property type="match status" value="1"/>
</dbReference>
<evidence type="ECO:0000256" key="5">
    <source>
        <dbReference type="ARBA" id="ARBA00022614"/>
    </source>
</evidence>
<comment type="subcellular location">
    <subcellularLocation>
        <location evidence="1">Membrane</location>
        <topology evidence="1">Single-pass membrane protein</topology>
    </subcellularLocation>
</comment>
<evidence type="ECO:0000256" key="13">
    <source>
        <dbReference type="ARBA" id="ARBA00047899"/>
    </source>
</evidence>
<dbReference type="SMART" id="SM00220">
    <property type="entry name" value="S_TKc"/>
    <property type="match status" value="1"/>
</dbReference>
<dbReference type="PROSITE" id="PS50011">
    <property type="entry name" value="PROTEIN_KINASE_DOM"/>
    <property type="match status" value="1"/>
</dbReference>
<dbReference type="Gene3D" id="1.10.510.10">
    <property type="entry name" value="Transferase(Phosphotransferase) domain 1"/>
    <property type="match status" value="1"/>
</dbReference>
<evidence type="ECO:0000256" key="4">
    <source>
        <dbReference type="ARBA" id="ARBA00022553"/>
    </source>
</evidence>
<dbReference type="Gene3D" id="3.80.10.10">
    <property type="entry name" value="Ribonuclease Inhibitor"/>
    <property type="match status" value="1"/>
</dbReference>
<evidence type="ECO:0000313" key="17">
    <source>
        <dbReference type="EMBL" id="URE19223.1"/>
    </source>
</evidence>
<feature type="domain" description="Protein kinase" evidence="16">
    <location>
        <begin position="344"/>
        <end position="686"/>
    </location>
</feature>
<dbReference type="InterPro" id="IPR011009">
    <property type="entry name" value="Kinase-like_dom_sf"/>
</dbReference>
<dbReference type="Gene3D" id="3.30.200.20">
    <property type="entry name" value="Phosphorylase Kinase, domain 1"/>
    <property type="match status" value="1"/>
</dbReference>
<keyword evidence="9 17" id="KW-0808">Transferase</keyword>
<dbReference type="EC" id="2.7.11.1" evidence="2"/>
<dbReference type="Proteomes" id="UP001055439">
    <property type="component" value="Chromosome 7"/>
</dbReference>
<comment type="catalytic activity">
    <reaction evidence="14">
        <text>L-seryl-[protein] + ATP = O-phospho-L-seryl-[protein] + ADP + H(+)</text>
        <dbReference type="Rhea" id="RHEA:17989"/>
        <dbReference type="Rhea" id="RHEA-COMP:9863"/>
        <dbReference type="Rhea" id="RHEA-COMP:11604"/>
        <dbReference type="ChEBI" id="CHEBI:15378"/>
        <dbReference type="ChEBI" id="CHEBI:29999"/>
        <dbReference type="ChEBI" id="CHEBI:30616"/>
        <dbReference type="ChEBI" id="CHEBI:83421"/>
        <dbReference type="ChEBI" id="CHEBI:456216"/>
        <dbReference type="EC" id="2.7.11.1"/>
    </reaction>
</comment>
<keyword evidence="9 17" id="KW-0418">Kinase</keyword>
<evidence type="ECO:0000256" key="10">
    <source>
        <dbReference type="ARBA" id="ARBA00022989"/>
    </source>
</evidence>
<evidence type="ECO:0000313" key="18">
    <source>
        <dbReference type="Proteomes" id="UP001055439"/>
    </source>
</evidence>
<keyword evidence="7" id="KW-0732">Signal</keyword>
<organism evidence="17 18">
    <name type="scientific">Musa troglodytarum</name>
    <name type="common">fe'i banana</name>
    <dbReference type="NCBI Taxonomy" id="320322"/>
    <lineage>
        <taxon>Eukaryota</taxon>
        <taxon>Viridiplantae</taxon>
        <taxon>Streptophyta</taxon>
        <taxon>Embryophyta</taxon>
        <taxon>Tracheophyta</taxon>
        <taxon>Spermatophyta</taxon>
        <taxon>Magnoliopsida</taxon>
        <taxon>Liliopsida</taxon>
        <taxon>Zingiberales</taxon>
        <taxon>Musaceae</taxon>
        <taxon>Musa</taxon>
    </lineage>
</organism>